<organism evidence="2 3">
    <name type="scientific">Actinomadura luzonensis</name>
    <dbReference type="NCBI Taxonomy" id="2805427"/>
    <lineage>
        <taxon>Bacteria</taxon>
        <taxon>Bacillati</taxon>
        <taxon>Actinomycetota</taxon>
        <taxon>Actinomycetes</taxon>
        <taxon>Streptosporangiales</taxon>
        <taxon>Thermomonosporaceae</taxon>
        <taxon>Actinomadura</taxon>
    </lineage>
</organism>
<gene>
    <name evidence="2" type="ORF">MF672_040710</name>
</gene>
<evidence type="ECO:0000313" key="3">
    <source>
        <dbReference type="Proteomes" id="UP001317259"/>
    </source>
</evidence>
<dbReference type="EMBL" id="JAKRKC020000002">
    <property type="protein sequence ID" value="MCK2220076.1"/>
    <property type="molecule type" value="Genomic_DNA"/>
</dbReference>
<dbReference type="Proteomes" id="UP001317259">
    <property type="component" value="Unassembled WGS sequence"/>
</dbReference>
<feature type="transmembrane region" description="Helical" evidence="1">
    <location>
        <begin position="12"/>
        <end position="32"/>
    </location>
</feature>
<evidence type="ECO:0000256" key="1">
    <source>
        <dbReference type="SAM" id="Phobius"/>
    </source>
</evidence>
<accession>A0ABT0G630</accession>
<reference evidence="2 3" key="1">
    <citation type="submission" date="2022-04" db="EMBL/GenBank/DDBJ databases">
        <title>Genome draft of Actinomadura sp. ATCC 31491.</title>
        <authorList>
            <person name="Shi X."/>
            <person name="Du Y."/>
        </authorList>
    </citation>
    <scope>NUCLEOTIDE SEQUENCE [LARGE SCALE GENOMIC DNA]</scope>
    <source>
        <strain evidence="2 3">ATCC 31491</strain>
    </source>
</reference>
<keyword evidence="1" id="KW-1133">Transmembrane helix</keyword>
<sequence length="77" mass="8025">MFFTMPHNKRIIHWLAHAFETALIAGLLSFSLTRELGGVPLAALGAAGGAFMTVLMGFAAYLSATGAVRPPDPPAQG</sequence>
<feature type="transmembrane region" description="Helical" evidence="1">
    <location>
        <begin position="38"/>
        <end position="62"/>
    </location>
</feature>
<keyword evidence="1" id="KW-0472">Membrane</keyword>
<keyword evidence="3" id="KW-1185">Reference proteome</keyword>
<evidence type="ECO:0000313" key="2">
    <source>
        <dbReference type="EMBL" id="MCK2220076.1"/>
    </source>
</evidence>
<protein>
    <submittedName>
        <fullName evidence="2">Uncharacterized protein</fullName>
    </submittedName>
</protein>
<comment type="caution">
    <text evidence="2">The sequence shown here is derived from an EMBL/GenBank/DDBJ whole genome shotgun (WGS) entry which is preliminary data.</text>
</comment>
<name>A0ABT0G630_9ACTN</name>
<keyword evidence="1" id="KW-0812">Transmembrane</keyword>
<proteinExistence type="predicted"/>
<dbReference type="RefSeq" id="WP_242378708.1">
    <property type="nucleotide sequence ID" value="NZ_JAKRKC020000002.1"/>
</dbReference>